<dbReference type="Pfam" id="PF02368">
    <property type="entry name" value="Big_2"/>
    <property type="match status" value="1"/>
</dbReference>
<dbReference type="InterPro" id="IPR050131">
    <property type="entry name" value="Peptidase_S8_subtilisin-like"/>
</dbReference>
<dbReference type="PANTHER" id="PTHR43806">
    <property type="entry name" value="PEPTIDASE S8"/>
    <property type="match status" value="1"/>
</dbReference>
<dbReference type="SUPFAM" id="SSF49373">
    <property type="entry name" value="Invasin/intimin cell-adhesion fragments"/>
    <property type="match status" value="1"/>
</dbReference>
<dbReference type="Gene3D" id="2.120.10.80">
    <property type="entry name" value="Kelch-type beta propeller"/>
    <property type="match status" value="1"/>
</dbReference>
<dbReference type="SMART" id="SM00635">
    <property type="entry name" value="BID_2"/>
    <property type="match status" value="1"/>
</dbReference>
<comment type="similarity">
    <text evidence="1 6 7">Belongs to the peptidase S8 family.</text>
</comment>
<dbReference type="InterPro" id="IPR015500">
    <property type="entry name" value="Peptidase_S8_subtilisin-rel"/>
</dbReference>
<dbReference type="PANTHER" id="PTHR43806:SF11">
    <property type="entry name" value="CEREVISIN-RELATED"/>
    <property type="match status" value="1"/>
</dbReference>
<feature type="active site" description="Charge relay system" evidence="5 6">
    <location>
        <position position="661"/>
    </location>
</feature>
<dbReference type="InterPro" id="IPR000209">
    <property type="entry name" value="Peptidase_S8/S53_dom"/>
</dbReference>
<dbReference type="Proteomes" id="UP000199228">
    <property type="component" value="Unassembled WGS sequence"/>
</dbReference>
<dbReference type="InterPro" id="IPR036852">
    <property type="entry name" value="Peptidase_S8/S53_dom_sf"/>
</dbReference>
<feature type="signal peptide" evidence="8">
    <location>
        <begin position="1"/>
        <end position="25"/>
    </location>
</feature>
<dbReference type="InterPro" id="IPR008964">
    <property type="entry name" value="Invasin/intimin_cell_adhesion"/>
</dbReference>
<evidence type="ECO:0000256" key="8">
    <source>
        <dbReference type="SAM" id="SignalP"/>
    </source>
</evidence>
<dbReference type="InterPro" id="IPR022398">
    <property type="entry name" value="Peptidase_S8_His-AS"/>
</dbReference>
<feature type="domain" description="BIG2" evidence="9">
    <location>
        <begin position="1271"/>
        <end position="1348"/>
    </location>
</feature>
<dbReference type="Pfam" id="PF00082">
    <property type="entry name" value="Peptidase_S8"/>
    <property type="match status" value="2"/>
</dbReference>
<dbReference type="PRINTS" id="PR00723">
    <property type="entry name" value="SUBTILISIN"/>
</dbReference>
<keyword evidence="4 6" id="KW-0720">Serine protease</keyword>
<keyword evidence="8" id="KW-0732">Signal</keyword>
<dbReference type="Gene3D" id="2.60.40.1080">
    <property type="match status" value="1"/>
</dbReference>
<accession>A0A1G6AWB9</accession>
<keyword evidence="2 6" id="KW-0645">Protease</keyword>
<feature type="active site" description="Charge relay system" evidence="5 6">
    <location>
        <position position="216"/>
    </location>
</feature>
<keyword evidence="11" id="KW-1185">Reference proteome</keyword>
<evidence type="ECO:0000256" key="7">
    <source>
        <dbReference type="RuleBase" id="RU003355"/>
    </source>
</evidence>
<organism evidence="10 11">
    <name type="scientific">Eubacterium oxidoreducens</name>
    <dbReference type="NCBI Taxonomy" id="1732"/>
    <lineage>
        <taxon>Bacteria</taxon>
        <taxon>Bacillati</taxon>
        <taxon>Bacillota</taxon>
        <taxon>Clostridia</taxon>
        <taxon>Eubacteriales</taxon>
        <taxon>Eubacteriaceae</taxon>
        <taxon>Eubacterium</taxon>
    </lineage>
</organism>
<evidence type="ECO:0000256" key="6">
    <source>
        <dbReference type="PROSITE-ProRule" id="PRU01240"/>
    </source>
</evidence>
<evidence type="ECO:0000313" key="11">
    <source>
        <dbReference type="Proteomes" id="UP000199228"/>
    </source>
</evidence>
<evidence type="ECO:0000256" key="5">
    <source>
        <dbReference type="PIRSR" id="PIRSR615500-1"/>
    </source>
</evidence>
<reference evidence="10 11" key="1">
    <citation type="submission" date="2016-10" db="EMBL/GenBank/DDBJ databases">
        <authorList>
            <person name="de Groot N.N."/>
        </authorList>
    </citation>
    <scope>NUCLEOTIDE SEQUENCE [LARGE SCALE GENOMIC DNA]</scope>
    <source>
        <strain evidence="10 11">DSM 3217</strain>
    </source>
</reference>
<feature type="chain" id="PRO_5011471802" evidence="8">
    <location>
        <begin position="26"/>
        <end position="1353"/>
    </location>
</feature>
<dbReference type="EMBL" id="FMXR01000007">
    <property type="protein sequence ID" value="SDB12706.1"/>
    <property type="molecule type" value="Genomic_DNA"/>
</dbReference>
<dbReference type="PROSITE" id="PS00136">
    <property type="entry name" value="SUBTILASE_ASP"/>
    <property type="match status" value="1"/>
</dbReference>
<evidence type="ECO:0000259" key="9">
    <source>
        <dbReference type="SMART" id="SM00635"/>
    </source>
</evidence>
<dbReference type="InterPro" id="IPR023828">
    <property type="entry name" value="Peptidase_S8_Ser-AS"/>
</dbReference>
<proteinExistence type="inferred from homology"/>
<protein>
    <submittedName>
        <fullName evidence="10">Serine protease, subtilisin family</fullName>
    </submittedName>
</protein>
<dbReference type="InterPro" id="IPR023827">
    <property type="entry name" value="Peptidase_S8_Asp-AS"/>
</dbReference>
<dbReference type="SUPFAM" id="SSF52743">
    <property type="entry name" value="Subtilisin-like"/>
    <property type="match status" value="1"/>
</dbReference>
<evidence type="ECO:0000256" key="2">
    <source>
        <dbReference type="ARBA" id="ARBA00022670"/>
    </source>
</evidence>
<dbReference type="GO" id="GO:0006508">
    <property type="term" value="P:proteolysis"/>
    <property type="evidence" value="ECO:0007669"/>
    <property type="project" value="UniProtKB-KW"/>
</dbReference>
<evidence type="ECO:0000256" key="4">
    <source>
        <dbReference type="ARBA" id="ARBA00022825"/>
    </source>
</evidence>
<evidence type="ECO:0000256" key="3">
    <source>
        <dbReference type="ARBA" id="ARBA00022801"/>
    </source>
</evidence>
<feature type="active site" description="Charge relay system" evidence="5 6">
    <location>
        <position position="261"/>
    </location>
</feature>
<dbReference type="PROSITE" id="PS00137">
    <property type="entry name" value="SUBTILASE_HIS"/>
    <property type="match status" value="1"/>
</dbReference>
<dbReference type="SUPFAM" id="SSF117281">
    <property type="entry name" value="Kelch motif"/>
    <property type="match status" value="1"/>
</dbReference>
<dbReference type="PROSITE" id="PS51892">
    <property type="entry name" value="SUBTILASE"/>
    <property type="match status" value="1"/>
</dbReference>
<dbReference type="InterPro" id="IPR003343">
    <property type="entry name" value="Big_2"/>
</dbReference>
<dbReference type="RefSeq" id="WP_090172812.1">
    <property type="nucleotide sequence ID" value="NZ_FMXR01000007.1"/>
</dbReference>
<dbReference type="OrthoDB" id="1767185at2"/>
<dbReference type="STRING" id="1732.SAMN02910417_00970"/>
<dbReference type="GO" id="GO:0004252">
    <property type="term" value="F:serine-type endopeptidase activity"/>
    <property type="evidence" value="ECO:0007669"/>
    <property type="project" value="UniProtKB-UniRule"/>
</dbReference>
<sequence length="1353" mass="146297">MKKRILTTMMSGLMAVSLLPMSAFATETDNAQQSDDSIIEEGAEYVEGQVIVLYKDGKVTTEASGSATPEVSDEFGSTMRSITSSSKVRKEIKKELNNTLSDQKKILKKSLGESYVVEDTIVFDDDNEKTDDLVTSVISSDEYTTEQLVEKLSKNSSVEIAEPNYIVKAESTTKATESISDEYKDTEYHLDDTNIKQLWNNYTESDGEEVVVAVLDTGVDYSHEDLKDVMWTNTLAPSALAGEHGFDFVSDDAYPMDDNGHGSHCAGIIAAEANDAGIAGVASKASEVKIMGVKVLDEAGSGYGSDILAGWYYIMQACENGINVKAVNCSLGGSYRSEVESQVIKELGATYGVVSCLAAGNDTQNIDYFASSPASVDSDCALTVAATNEEGNLASYSNYGEKNVDIAAPGTNIVSSVSYNSLLPYIYDDAQLEEVTQIYGEVTDNATVDTVNSTVTLDRVSDNISAFGTGVLKTTDNTAIMTLSKTTAQGTLSGADSNLEWTISNPTKGGKYLLVFPFDHSGLTGDEAANMLYRVITNGEDEVGLECGDFIFKETGELSYLEDEDLEIRDITFSYSAINDIWMNFNIGTWDSMYRLYTQNEVEAAGDGYSAGLGILVTANGTEDITVLLEDVAVTKQLYDETNDTSLEDEFGKYDLYSGTSMATPVVTGSVAMLAALNPSASAQELCAMVRGNVNTNNEIKVSTAGVIDFSDYTDTTKQQTVITKATVDGSKKTVTLSGENFGDTAGTLAYYDMNAEDYDDSTDENVTVDASKISWSDSEIVISDASLIGKNVQFTITTSASKTAKYADYLVDGMTEFTDEGTIPLLTMTDDWGDEVESAPGMLNGSDVLRFYDANGIIYQYNSYNNETAYGDDYLDDYSEDDTAGGGYYMEADPAELLSSYDCASKWNLTDKQSQKLAIKDVLGVAYDQNIIYEILKISTSGTEHYLLAGYDTDTAEWNVYYDSYGKKTADIPFAQLSSTSMTVYNGYLYMLGGLSSVDDGLGDNSQALDTIYAGQISKASSWTTSNMMVATLPQTTYGGKVQAYDGKIYYALGQENALISQDVYCYDISKKTCSTYVTLPDVIRDPVIKTHAMNGAYADYLQGTLGVYGNGLVISGISFDGYGDMLYINTSNKTVSSAYATIHSGVIYDSVVGMTIGDKVYVGYADTGEDGGSEAIRLRSFSLSTSAFSNIEINYAGLGGGSVSGDNLYVKGEKISGTIKADSDSFIQKVVIDGKTVKTGTAKTKVKSYSYSFTASKTKHIIKVTFGKYVSKVKFTKKKTKIKAGKSFTFKATTNGTNKNVKWKVSNKKYAKITAKGKFTAKKKGKGKTVKVTAISKENSKYKKTIKVKIK</sequence>
<name>A0A1G6AWB9_EUBOX</name>
<keyword evidence="3 6" id="KW-0378">Hydrolase</keyword>
<evidence type="ECO:0000313" key="10">
    <source>
        <dbReference type="EMBL" id="SDB12706.1"/>
    </source>
</evidence>
<dbReference type="Gene3D" id="3.40.50.200">
    <property type="entry name" value="Peptidase S8/S53 domain"/>
    <property type="match status" value="2"/>
</dbReference>
<dbReference type="PROSITE" id="PS00138">
    <property type="entry name" value="SUBTILASE_SER"/>
    <property type="match status" value="1"/>
</dbReference>
<gene>
    <name evidence="10" type="ORF">SAMN02910417_00970</name>
</gene>
<dbReference type="InterPro" id="IPR015915">
    <property type="entry name" value="Kelch-typ_b-propeller"/>
</dbReference>
<evidence type="ECO:0000256" key="1">
    <source>
        <dbReference type="ARBA" id="ARBA00011073"/>
    </source>
</evidence>